<evidence type="ECO:0008006" key="3">
    <source>
        <dbReference type="Google" id="ProtNLM"/>
    </source>
</evidence>
<sequence length="212" mass="24351">MKYILQQIDDSLLRDHLYLEANDKCYFYGEYAGRQGYAFSETNQLIFNFKKPMKARNKPDWQYKIKAIETISQILPASKGWAKLRQYTWVPIPPSKDRNDPEYDDRLLQVLLKLKETEQCLDVREILLAQKSRNAAHAPDNQVRPTIKDHISNLVVDKALLTPAPKAIAVFDDVLTTGASFKAAQYILRKAFPSIPIIGIFVARNINLIDDI</sequence>
<dbReference type="InterPro" id="IPR029057">
    <property type="entry name" value="PRTase-like"/>
</dbReference>
<name>A0A0W0X0P6_9GAMM</name>
<evidence type="ECO:0000313" key="1">
    <source>
        <dbReference type="EMBL" id="KTD38121.1"/>
    </source>
</evidence>
<dbReference type="RefSeq" id="WP_011214459.1">
    <property type="nucleotide sequence ID" value="NZ_LCUA01000003.1"/>
</dbReference>
<dbReference type="SUPFAM" id="SSF53271">
    <property type="entry name" value="PRTase-like"/>
    <property type="match status" value="1"/>
</dbReference>
<organism evidence="1 2">
    <name type="scientific">Legionella oakridgensis</name>
    <dbReference type="NCBI Taxonomy" id="29423"/>
    <lineage>
        <taxon>Bacteria</taxon>
        <taxon>Pseudomonadati</taxon>
        <taxon>Pseudomonadota</taxon>
        <taxon>Gammaproteobacteria</taxon>
        <taxon>Legionellales</taxon>
        <taxon>Legionellaceae</taxon>
        <taxon>Legionella</taxon>
    </lineage>
</organism>
<dbReference type="EMBL" id="LNYP01000029">
    <property type="protein sequence ID" value="KTD38121.1"/>
    <property type="molecule type" value="Genomic_DNA"/>
</dbReference>
<protein>
    <recommendedName>
        <fullName evidence="3">ComF family protein</fullName>
    </recommendedName>
</protein>
<dbReference type="PATRIC" id="fig|29423.5.peg.1885"/>
<accession>A0A0W0X0P6</accession>
<reference evidence="1 2" key="1">
    <citation type="submission" date="2015-11" db="EMBL/GenBank/DDBJ databases">
        <title>Genomic analysis of 38 Legionella species identifies large and diverse effector repertoires.</title>
        <authorList>
            <person name="Burstein D."/>
            <person name="Amaro F."/>
            <person name="Zusman T."/>
            <person name="Lifshitz Z."/>
            <person name="Cohen O."/>
            <person name="Gilbert J.A."/>
            <person name="Pupko T."/>
            <person name="Shuman H.A."/>
            <person name="Segal G."/>
        </authorList>
    </citation>
    <scope>NUCLEOTIDE SEQUENCE [LARGE SCALE GENOMIC DNA]</scope>
    <source>
        <strain evidence="1 2">Oak Ridge-10</strain>
    </source>
</reference>
<gene>
    <name evidence="1" type="ORF">Loak_1797</name>
</gene>
<dbReference type="AlphaFoldDB" id="A0A0W0X0P6"/>
<proteinExistence type="predicted"/>
<dbReference type="Proteomes" id="UP000054858">
    <property type="component" value="Unassembled WGS sequence"/>
</dbReference>
<comment type="caution">
    <text evidence="1">The sequence shown here is derived from an EMBL/GenBank/DDBJ whole genome shotgun (WGS) entry which is preliminary data.</text>
</comment>
<evidence type="ECO:0000313" key="2">
    <source>
        <dbReference type="Proteomes" id="UP000054858"/>
    </source>
</evidence>